<dbReference type="EMBL" id="JH126405">
    <property type="protein sequence ID" value="EGX88735.1"/>
    <property type="molecule type" value="Genomic_DNA"/>
</dbReference>
<keyword evidence="3" id="KW-1185">Reference proteome</keyword>
<evidence type="ECO:0000313" key="3">
    <source>
        <dbReference type="Proteomes" id="UP000001610"/>
    </source>
</evidence>
<evidence type="ECO:0000313" key="2">
    <source>
        <dbReference type="EMBL" id="EGX88735.1"/>
    </source>
</evidence>
<feature type="compositionally biased region" description="Low complexity" evidence="1">
    <location>
        <begin position="154"/>
        <end position="166"/>
    </location>
</feature>
<dbReference type="InParanoid" id="G3JSE3"/>
<dbReference type="HOGENOM" id="CLU_1440808_0_0_1"/>
<dbReference type="GeneID" id="18170786"/>
<gene>
    <name evidence="2" type="ORF">CCM_08781</name>
</gene>
<evidence type="ECO:0008006" key="4">
    <source>
        <dbReference type="Google" id="ProtNLM"/>
    </source>
</evidence>
<dbReference type="RefSeq" id="XP_006673980.1">
    <property type="nucleotide sequence ID" value="XM_006673917.1"/>
</dbReference>
<organism evidence="2 3">
    <name type="scientific">Cordyceps militaris (strain CM01)</name>
    <name type="common">Caterpillar fungus</name>
    <dbReference type="NCBI Taxonomy" id="983644"/>
    <lineage>
        <taxon>Eukaryota</taxon>
        <taxon>Fungi</taxon>
        <taxon>Dikarya</taxon>
        <taxon>Ascomycota</taxon>
        <taxon>Pezizomycotina</taxon>
        <taxon>Sordariomycetes</taxon>
        <taxon>Hypocreomycetidae</taxon>
        <taxon>Hypocreales</taxon>
        <taxon>Cordycipitaceae</taxon>
        <taxon>Cordyceps</taxon>
    </lineage>
</organism>
<accession>G3JSE3</accession>
<evidence type="ECO:0000256" key="1">
    <source>
        <dbReference type="SAM" id="MobiDB-lite"/>
    </source>
</evidence>
<reference evidence="2 3" key="1">
    <citation type="journal article" date="2011" name="Genome Biol.">
        <title>Genome sequence of the insect pathogenic fungus Cordyceps militaris, a valued traditional Chinese medicine.</title>
        <authorList>
            <person name="Zheng P."/>
            <person name="Xia Y."/>
            <person name="Xiao G."/>
            <person name="Xiong C."/>
            <person name="Hu X."/>
            <person name="Zhang S."/>
            <person name="Zheng H."/>
            <person name="Huang Y."/>
            <person name="Zhou Y."/>
            <person name="Wang S."/>
            <person name="Zhao G.P."/>
            <person name="Liu X."/>
            <person name="St Leger R.J."/>
            <person name="Wang C."/>
        </authorList>
    </citation>
    <scope>NUCLEOTIDE SEQUENCE [LARGE SCALE GENOMIC DNA]</scope>
    <source>
        <strain evidence="2 3">CM01</strain>
    </source>
</reference>
<dbReference type="VEuPathDB" id="FungiDB:CCM_08781"/>
<sequence>MRQGPILPHQKNTISKDYPISTTMQTKIILASLLATAVSANNLLALRQVNTPLGDLSPECQADLAEVQKATDLPTIPTAFISDAFIRAQTLTDPCAYTLTGTVASEYTSFVQAAESWASVHTSIASKVEKDCNAALQNIANLCPAGKAGVTATSGAGAGEPAATPADGEVAKSTGGAGEVGKNAAVAHGPAAATALLVAALGAIALL</sequence>
<protein>
    <recommendedName>
        <fullName evidence="4">Infection structure specific protein</fullName>
    </recommendedName>
</protein>
<dbReference type="KEGG" id="cmt:CCM_08781"/>
<dbReference type="eggNOG" id="ENOG502T46U">
    <property type="taxonomic scope" value="Eukaryota"/>
</dbReference>
<feature type="region of interest" description="Disordered" evidence="1">
    <location>
        <begin position="154"/>
        <end position="175"/>
    </location>
</feature>
<proteinExistence type="predicted"/>
<dbReference type="AlphaFoldDB" id="G3JSE3"/>
<name>G3JSE3_CORMM</name>
<dbReference type="OrthoDB" id="3561078at2759"/>
<dbReference type="Proteomes" id="UP000001610">
    <property type="component" value="Unassembled WGS sequence"/>
</dbReference>